<comment type="caution">
    <text evidence="1">The sequence shown here is derived from an EMBL/GenBank/DDBJ whole genome shotgun (WGS) entry which is preliminary data.</text>
</comment>
<accession>I4EIF2</accession>
<name>I4EIF2_9BACT</name>
<sequence>MPVVARGPCLIAYYIRRVRWYGTGISGLRIACPVGPPDMAAMMTGPSSPVSAGYGGIS</sequence>
<organism evidence="1 2">
    <name type="scientific">Nitrolancea hollandica Lb</name>
    <dbReference type="NCBI Taxonomy" id="1129897"/>
    <lineage>
        <taxon>Bacteria</taxon>
        <taxon>Pseudomonadati</taxon>
        <taxon>Thermomicrobiota</taxon>
        <taxon>Thermomicrobia</taxon>
        <taxon>Sphaerobacterales</taxon>
        <taxon>Sphaerobacterineae</taxon>
        <taxon>Sphaerobacteraceae</taxon>
        <taxon>Nitrolancea</taxon>
    </lineage>
</organism>
<gene>
    <name evidence="1" type="ORF">NITHO_3430009</name>
</gene>
<dbReference type="Proteomes" id="UP000004221">
    <property type="component" value="Unassembled WGS sequence"/>
</dbReference>
<reference evidence="1 2" key="1">
    <citation type="journal article" date="2012" name="ISME J.">
        <title>Nitrification expanded: discovery, physiology and genomics of a nitrite-oxidizing bacterium from the phylum Chloroflexi.</title>
        <authorList>
            <person name="Sorokin D.Y."/>
            <person name="Lucker S."/>
            <person name="Vejmelkova D."/>
            <person name="Kostrikina N.A."/>
            <person name="Kleerebezem R."/>
            <person name="Rijpstra W.I."/>
            <person name="Damste J.S."/>
            <person name="Le Paslier D."/>
            <person name="Muyzer G."/>
            <person name="Wagner M."/>
            <person name="van Loosdrecht M.C."/>
            <person name="Daims H."/>
        </authorList>
    </citation>
    <scope>NUCLEOTIDE SEQUENCE [LARGE SCALE GENOMIC DNA]</scope>
    <source>
        <strain evidence="2">none</strain>
    </source>
</reference>
<evidence type="ECO:0000313" key="2">
    <source>
        <dbReference type="Proteomes" id="UP000004221"/>
    </source>
</evidence>
<dbReference type="AlphaFoldDB" id="I4EIF2"/>
<dbReference type="EMBL" id="CAGS01000272">
    <property type="protein sequence ID" value="CCF84464.1"/>
    <property type="molecule type" value="Genomic_DNA"/>
</dbReference>
<protein>
    <submittedName>
        <fullName evidence="1">Uncharacterized protein</fullName>
    </submittedName>
</protein>
<evidence type="ECO:0000313" key="1">
    <source>
        <dbReference type="EMBL" id="CCF84464.1"/>
    </source>
</evidence>
<proteinExistence type="predicted"/>
<keyword evidence="2" id="KW-1185">Reference proteome</keyword>